<name>A0AA97M0D7_9ACTN</name>
<dbReference type="KEGG" id="thao:NI17_009345"/>
<keyword evidence="1" id="KW-0812">Transmembrane</keyword>
<keyword evidence="3" id="KW-1185">Reference proteome</keyword>
<keyword evidence="1" id="KW-1133">Transmembrane helix</keyword>
<gene>
    <name evidence="2" type="ORF">NI17_009345</name>
</gene>
<feature type="transmembrane region" description="Helical" evidence="1">
    <location>
        <begin position="12"/>
        <end position="35"/>
    </location>
</feature>
<dbReference type="AlphaFoldDB" id="A0AA97M0D7"/>
<dbReference type="RefSeq" id="WP_147416983.1">
    <property type="nucleotide sequence ID" value="NZ_CP063196.1"/>
</dbReference>
<feature type="transmembrane region" description="Helical" evidence="1">
    <location>
        <begin position="47"/>
        <end position="65"/>
    </location>
</feature>
<reference evidence="2" key="1">
    <citation type="submission" date="2020-10" db="EMBL/GenBank/DDBJ databases">
        <title>De novo genome project of the cellulose decomposer Thermobifida halotolerans type strain.</title>
        <authorList>
            <person name="Nagy I."/>
            <person name="Horvath B."/>
            <person name="Kukolya J."/>
            <person name="Nagy I."/>
            <person name="Orsini M."/>
        </authorList>
    </citation>
    <scope>NUCLEOTIDE SEQUENCE</scope>
    <source>
        <strain evidence="2">DSM 44931</strain>
    </source>
</reference>
<dbReference type="Proteomes" id="UP000265719">
    <property type="component" value="Chromosome"/>
</dbReference>
<evidence type="ECO:0000313" key="3">
    <source>
        <dbReference type="Proteomes" id="UP000265719"/>
    </source>
</evidence>
<proteinExistence type="predicted"/>
<accession>A0AA97M0D7</accession>
<evidence type="ECO:0000256" key="1">
    <source>
        <dbReference type="SAM" id="Phobius"/>
    </source>
</evidence>
<sequence>MVERIILRNRWTAAFGAAVASLVFPFFLFAFLGVIYHGGFLGLRERLALPLIFAVLSWLVLKPTFFSRIEIREGKIFIKNFFTKKEIPIRLVEEARAGEYLEVVLASGERYGCINFIPSLAGALAGFPTNRRCAETLNGYLREKKGRCLDEEYEESVRTLPHVNLVFLAVLSTVFLALSLLLF</sequence>
<evidence type="ECO:0000313" key="2">
    <source>
        <dbReference type="EMBL" id="UOE21309.1"/>
    </source>
</evidence>
<keyword evidence="1" id="KW-0472">Membrane</keyword>
<dbReference type="EMBL" id="CP063196">
    <property type="protein sequence ID" value="UOE21309.1"/>
    <property type="molecule type" value="Genomic_DNA"/>
</dbReference>
<protein>
    <submittedName>
        <fullName evidence="2">Uncharacterized protein</fullName>
    </submittedName>
</protein>
<feature type="transmembrane region" description="Helical" evidence="1">
    <location>
        <begin position="163"/>
        <end position="182"/>
    </location>
</feature>
<organism evidence="2 3">
    <name type="scientific">Thermobifida halotolerans</name>
    <dbReference type="NCBI Taxonomy" id="483545"/>
    <lineage>
        <taxon>Bacteria</taxon>
        <taxon>Bacillati</taxon>
        <taxon>Actinomycetota</taxon>
        <taxon>Actinomycetes</taxon>
        <taxon>Streptosporangiales</taxon>
        <taxon>Nocardiopsidaceae</taxon>
        <taxon>Thermobifida</taxon>
    </lineage>
</organism>